<gene>
    <name evidence="2" type="ORF">ACFPM4_04455</name>
</gene>
<feature type="compositionally biased region" description="Basic residues" evidence="1">
    <location>
        <begin position="1"/>
        <end position="12"/>
    </location>
</feature>
<evidence type="ECO:0000256" key="1">
    <source>
        <dbReference type="SAM" id="MobiDB-lite"/>
    </source>
</evidence>
<feature type="region of interest" description="Disordered" evidence="1">
    <location>
        <begin position="1"/>
        <end position="48"/>
    </location>
</feature>
<feature type="compositionally biased region" description="Basic and acidic residues" evidence="1">
    <location>
        <begin position="16"/>
        <end position="41"/>
    </location>
</feature>
<reference evidence="3" key="1">
    <citation type="journal article" date="2019" name="Int. J. Syst. Evol. Microbiol.">
        <title>The Global Catalogue of Microorganisms (GCM) 10K type strain sequencing project: providing services to taxonomists for standard genome sequencing and annotation.</title>
        <authorList>
            <consortium name="The Broad Institute Genomics Platform"/>
            <consortium name="The Broad Institute Genome Sequencing Center for Infectious Disease"/>
            <person name="Wu L."/>
            <person name="Ma J."/>
        </authorList>
    </citation>
    <scope>NUCLEOTIDE SEQUENCE [LARGE SCALE GENOMIC DNA]</scope>
    <source>
        <strain evidence="3">CGMCC 1.12237</strain>
    </source>
</reference>
<protein>
    <recommendedName>
        <fullName evidence="4">Competence protein</fullName>
    </recommendedName>
</protein>
<name>A0ABW0LE82_9BACI</name>
<organism evidence="2 3">
    <name type="scientific">Lederbergia graminis</name>
    <dbReference type="NCBI Taxonomy" id="735518"/>
    <lineage>
        <taxon>Bacteria</taxon>
        <taxon>Bacillati</taxon>
        <taxon>Bacillota</taxon>
        <taxon>Bacilli</taxon>
        <taxon>Bacillales</taxon>
        <taxon>Bacillaceae</taxon>
        <taxon>Lederbergia</taxon>
    </lineage>
</organism>
<keyword evidence="3" id="KW-1185">Reference proteome</keyword>
<comment type="caution">
    <text evidence="2">The sequence shown here is derived from an EMBL/GenBank/DDBJ whole genome shotgun (WGS) entry which is preliminary data.</text>
</comment>
<sequence>MGKKSKSKRFIQHGKNSVEKHAERFTYRSTLEEREQQRNEDFYYGSNG</sequence>
<evidence type="ECO:0000313" key="3">
    <source>
        <dbReference type="Proteomes" id="UP001596147"/>
    </source>
</evidence>
<dbReference type="Proteomes" id="UP001596147">
    <property type="component" value="Unassembled WGS sequence"/>
</dbReference>
<evidence type="ECO:0008006" key="4">
    <source>
        <dbReference type="Google" id="ProtNLM"/>
    </source>
</evidence>
<proteinExistence type="predicted"/>
<dbReference type="EMBL" id="JBHSMC010000001">
    <property type="protein sequence ID" value="MFC5464010.1"/>
    <property type="molecule type" value="Genomic_DNA"/>
</dbReference>
<accession>A0ABW0LE82</accession>
<dbReference type="RefSeq" id="WP_186324758.1">
    <property type="nucleotide sequence ID" value="NZ_JBHSMC010000001.1"/>
</dbReference>
<evidence type="ECO:0000313" key="2">
    <source>
        <dbReference type="EMBL" id="MFC5464010.1"/>
    </source>
</evidence>